<evidence type="ECO:0000256" key="3">
    <source>
        <dbReference type="ARBA" id="ARBA00022801"/>
    </source>
</evidence>
<evidence type="ECO:0000256" key="9">
    <source>
        <dbReference type="RuleBase" id="RU361169"/>
    </source>
</evidence>
<evidence type="ECO:0000256" key="7">
    <source>
        <dbReference type="ARBA" id="ARBA00023326"/>
    </source>
</evidence>
<keyword evidence="2" id="KW-0677">Repeat</keyword>
<evidence type="ECO:0000259" key="11">
    <source>
        <dbReference type="Pfam" id="PF12708"/>
    </source>
</evidence>
<dbReference type="Pfam" id="PF12708">
    <property type="entry name" value="Pect-lyase_RHGA_epim"/>
    <property type="match status" value="1"/>
</dbReference>
<keyword evidence="7" id="KW-0624">Polysaccharide degradation</keyword>
<dbReference type="Pfam" id="PF00295">
    <property type="entry name" value="Glyco_hydro_28"/>
    <property type="match status" value="1"/>
</dbReference>
<dbReference type="PANTHER" id="PTHR31736">
    <property type="match status" value="1"/>
</dbReference>
<dbReference type="RefSeq" id="WP_353567323.1">
    <property type="nucleotide sequence ID" value="NZ_BAABRI010000012.1"/>
</dbReference>
<dbReference type="InterPro" id="IPR012334">
    <property type="entry name" value="Pectin_lyas_fold"/>
</dbReference>
<comment type="function">
    <text evidence="8">Pectinolytic enzyme involved in the degradation of xylogalacturonan (xga), a galacturonan backbone heavily substituted with xylose, and which is one important component of the hairy regions of pectin. Activity requires a galacturonic acid backbone substituted with xylose.</text>
</comment>
<evidence type="ECO:0000256" key="5">
    <source>
        <dbReference type="ARBA" id="ARBA00023277"/>
    </source>
</evidence>
<dbReference type="Gene3D" id="2.160.20.10">
    <property type="entry name" value="Single-stranded right-handed beta-helix, Pectin lyase-like"/>
    <property type="match status" value="1"/>
</dbReference>
<keyword evidence="3 9" id="KW-0378">Hydrolase</keyword>
<feature type="chain" id="PRO_5046415453" description="Rhamnogalacturonase A/B/Epimerase-like pectate lyase domain-containing protein" evidence="10">
    <location>
        <begin position="22"/>
        <end position="973"/>
    </location>
</feature>
<keyword evidence="4" id="KW-0325">Glycoprotein</keyword>
<evidence type="ECO:0000256" key="8">
    <source>
        <dbReference type="ARBA" id="ARBA00037278"/>
    </source>
</evidence>
<dbReference type="InterPro" id="IPR024535">
    <property type="entry name" value="RHGA/B-epi-like_pectate_lyase"/>
</dbReference>
<comment type="similarity">
    <text evidence="1 9">Belongs to the glycosyl hydrolase 28 family.</text>
</comment>
<keyword evidence="13" id="KW-1185">Reference proteome</keyword>
<dbReference type="InterPro" id="IPR011050">
    <property type="entry name" value="Pectin_lyase_fold/virulence"/>
</dbReference>
<sequence length="973" mass="103213">MKLRPASIVALLLPAFPLAGAVFPYPDPPNAEVSSSYSMAVDGAPVTVMHYMDYHYAHFAFDGSIQVSVATPDPITSFRISPAGLGIQGEVLDETTLSFTLDAALGIDATPTYLVIDVAGREKLVILADPPESDVPASNGPGIFNVVSDFGADASGATYTQPDLQQAIDAASAFGSPAAPGIVYVPPGLYQVRSDLLLKDNVDFYLAPGSVIKADEDVGHYSVQGGVIGPVLVVDNAENVTIRGRGEVDASGIALMDLLSRTPPVFVSQSNDHPRRRILRTNNGGTSRNVRIDGILCKDATGWSVELKRTLGITARHVKVLNHKDINWKIENDGINVCSSSDAVVNQCFVMTIDDAGCAKASDAVMGSMDHVLFSNNVLWTWSAGAKAGMQNDHPMNDVVFRNLEVVHCRRAVAVDTKTSQDMGKAIPIEGVRFEDIHVEEIEGHWNIANHDALEFILEDADANDITIRNLRLPENRPLRCGPRFQAHGVSFVNLVMGSELITDVSQVTVTGSQPIHDLTFTTQIPDIHLAGPATHDGSDFTVAVQFSMPVTELALSDFQVTHGSASKLEGGPSLFTLTVHPDTNGWIQVTLPADSAQSSAAMGNLASETLDIARAAAAIALPTTASAPLELHVSADDLALADGATVSEWPDAVRPRSFTGTATFEADFTHGIPGVRFNGTNDQLSLTGIEDGPDTGQVTILVLGAFSTEGNDAVSDFMISSQFPDGSTNNRLRIFKRGNDGRIDARVGGGSTISGSTTDTAPHVFGLVAGRTPGSVDFLMDGRTLNTGSSGNSAAMQALFLGAYGTGGNQFFEGTVSEVLLFRGALSETDSAAVQDYLFRKYFGHALDTDRDGLPDAWEYEQFGGLSSTAGGASDADGDGFTDEDEWLAGTRPADGSSIFSSTLHPAGPGSLELTFFAIPDRRYTLEVSPDLQDWVENGTLDPVQAPGVRSMPLAAPPAARLHFARIRADLE</sequence>
<dbReference type="SUPFAM" id="SSF51126">
    <property type="entry name" value="Pectin lyase-like"/>
    <property type="match status" value="1"/>
</dbReference>
<proteinExistence type="inferred from homology"/>
<keyword evidence="10" id="KW-0732">Signal</keyword>
<evidence type="ECO:0000256" key="1">
    <source>
        <dbReference type="ARBA" id="ARBA00008834"/>
    </source>
</evidence>
<keyword evidence="5" id="KW-0119">Carbohydrate metabolism</keyword>
<dbReference type="EMBL" id="BAABRI010000012">
    <property type="protein sequence ID" value="GAA5483203.1"/>
    <property type="molecule type" value="Genomic_DNA"/>
</dbReference>
<dbReference type="PANTHER" id="PTHR31736:SF9">
    <property type="entry name" value="ENDO-XYLOGALACTURONAN HYDROLASE A-RELATED"/>
    <property type="match status" value="1"/>
</dbReference>
<feature type="domain" description="Rhamnogalacturonase A/B/Epimerase-like pectate lyase" evidence="11">
    <location>
        <begin position="144"/>
        <end position="218"/>
    </location>
</feature>
<reference evidence="12 13" key="1">
    <citation type="submission" date="2024-02" db="EMBL/GenBank/DDBJ databases">
        <title>Haloferula sargassicola NBRC 104335.</title>
        <authorList>
            <person name="Ichikawa N."/>
            <person name="Katano-Makiyama Y."/>
            <person name="Hidaka K."/>
        </authorList>
    </citation>
    <scope>NUCLEOTIDE SEQUENCE [LARGE SCALE GENOMIC DNA]</scope>
    <source>
        <strain evidence="12 13">NBRC 104335</strain>
    </source>
</reference>
<dbReference type="SUPFAM" id="SSF49899">
    <property type="entry name" value="Concanavalin A-like lectins/glucanases"/>
    <property type="match status" value="1"/>
</dbReference>
<comment type="caution">
    <text evidence="12">The sequence shown here is derived from an EMBL/GenBank/DDBJ whole genome shotgun (WGS) entry which is preliminary data.</text>
</comment>
<gene>
    <name evidence="12" type="ORF">Hsar01_02432</name>
</gene>
<dbReference type="Proteomes" id="UP001476282">
    <property type="component" value="Unassembled WGS sequence"/>
</dbReference>
<evidence type="ECO:0000313" key="13">
    <source>
        <dbReference type="Proteomes" id="UP001476282"/>
    </source>
</evidence>
<evidence type="ECO:0000256" key="10">
    <source>
        <dbReference type="SAM" id="SignalP"/>
    </source>
</evidence>
<accession>A0ABP9UNQ9</accession>
<organism evidence="12 13">
    <name type="scientific">Haloferula sargassicola</name>
    <dbReference type="NCBI Taxonomy" id="490096"/>
    <lineage>
        <taxon>Bacteria</taxon>
        <taxon>Pseudomonadati</taxon>
        <taxon>Verrucomicrobiota</taxon>
        <taxon>Verrucomicrobiia</taxon>
        <taxon>Verrucomicrobiales</taxon>
        <taxon>Verrucomicrobiaceae</taxon>
        <taxon>Haloferula</taxon>
    </lineage>
</organism>
<feature type="signal peptide" evidence="10">
    <location>
        <begin position="1"/>
        <end position="21"/>
    </location>
</feature>
<evidence type="ECO:0000256" key="6">
    <source>
        <dbReference type="ARBA" id="ARBA00023295"/>
    </source>
</evidence>
<evidence type="ECO:0000256" key="2">
    <source>
        <dbReference type="ARBA" id="ARBA00022737"/>
    </source>
</evidence>
<keyword evidence="6 9" id="KW-0326">Glycosidase</keyword>
<evidence type="ECO:0000313" key="12">
    <source>
        <dbReference type="EMBL" id="GAA5483203.1"/>
    </source>
</evidence>
<dbReference type="Gene3D" id="2.60.120.200">
    <property type="match status" value="1"/>
</dbReference>
<evidence type="ECO:0000256" key="4">
    <source>
        <dbReference type="ARBA" id="ARBA00023180"/>
    </source>
</evidence>
<dbReference type="InterPro" id="IPR013320">
    <property type="entry name" value="ConA-like_dom_sf"/>
</dbReference>
<protein>
    <recommendedName>
        <fullName evidence="11">Rhamnogalacturonase A/B/Epimerase-like pectate lyase domain-containing protein</fullName>
    </recommendedName>
</protein>
<name>A0ABP9UNQ9_9BACT</name>
<dbReference type="InterPro" id="IPR000743">
    <property type="entry name" value="Glyco_hydro_28"/>
</dbReference>